<comment type="caution">
    <text evidence="1">The sequence shown here is derived from an EMBL/GenBank/DDBJ whole genome shotgun (WGS) entry which is preliminary data.</text>
</comment>
<sequence length="117" mass="13330">MRLRRWRRCCQGCQSECVVFDLQYRNIMTYEETRQFTLVGQMLELDELDWPADGAAWKEKACTAIPAEPRISSLDAALPKQVHVKAKKEIVDKVCDIVKKQLITFADATVVADPPCS</sequence>
<protein>
    <submittedName>
        <fullName evidence="1">Uncharacterized protein</fullName>
    </submittedName>
</protein>
<keyword evidence="2" id="KW-1185">Reference proteome</keyword>
<dbReference type="AlphaFoldDB" id="A0A3L6TDZ5"/>
<evidence type="ECO:0000313" key="1">
    <source>
        <dbReference type="EMBL" id="RLN38573.1"/>
    </source>
</evidence>
<dbReference type="EMBL" id="PQIB02000001">
    <property type="protein sequence ID" value="RLN38573.1"/>
    <property type="molecule type" value="Genomic_DNA"/>
</dbReference>
<name>A0A3L6TDZ5_PANMI</name>
<proteinExistence type="predicted"/>
<gene>
    <name evidence="1" type="ORF">C2845_PM01G35720</name>
</gene>
<organism evidence="1 2">
    <name type="scientific">Panicum miliaceum</name>
    <name type="common">Proso millet</name>
    <name type="synonym">Broomcorn millet</name>
    <dbReference type="NCBI Taxonomy" id="4540"/>
    <lineage>
        <taxon>Eukaryota</taxon>
        <taxon>Viridiplantae</taxon>
        <taxon>Streptophyta</taxon>
        <taxon>Embryophyta</taxon>
        <taxon>Tracheophyta</taxon>
        <taxon>Spermatophyta</taxon>
        <taxon>Magnoliopsida</taxon>
        <taxon>Liliopsida</taxon>
        <taxon>Poales</taxon>
        <taxon>Poaceae</taxon>
        <taxon>PACMAD clade</taxon>
        <taxon>Panicoideae</taxon>
        <taxon>Panicodae</taxon>
        <taxon>Paniceae</taxon>
        <taxon>Panicinae</taxon>
        <taxon>Panicum</taxon>
        <taxon>Panicum sect. Panicum</taxon>
    </lineage>
</organism>
<reference evidence="2" key="1">
    <citation type="journal article" date="2019" name="Nat. Commun.">
        <title>The genome of broomcorn millet.</title>
        <authorList>
            <person name="Zou C."/>
            <person name="Miki D."/>
            <person name="Li D."/>
            <person name="Tang Q."/>
            <person name="Xiao L."/>
            <person name="Rajput S."/>
            <person name="Deng P."/>
            <person name="Jia W."/>
            <person name="Huang R."/>
            <person name="Zhang M."/>
            <person name="Sun Y."/>
            <person name="Hu J."/>
            <person name="Fu X."/>
            <person name="Schnable P.S."/>
            <person name="Li F."/>
            <person name="Zhang H."/>
            <person name="Feng B."/>
            <person name="Zhu X."/>
            <person name="Liu R."/>
            <person name="Schnable J.C."/>
            <person name="Zhu J.-K."/>
            <person name="Zhang H."/>
        </authorList>
    </citation>
    <scope>NUCLEOTIDE SEQUENCE [LARGE SCALE GENOMIC DNA]</scope>
</reference>
<accession>A0A3L6TDZ5</accession>
<evidence type="ECO:0000313" key="2">
    <source>
        <dbReference type="Proteomes" id="UP000275267"/>
    </source>
</evidence>
<dbReference type="Proteomes" id="UP000275267">
    <property type="component" value="Unassembled WGS sequence"/>
</dbReference>